<dbReference type="InterPro" id="IPR027417">
    <property type="entry name" value="P-loop_NTPase"/>
</dbReference>
<dbReference type="SUPFAM" id="SSF88633">
    <property type="entry name" value="Positive stranded ssRNA viruses"/>
    <property type="match status" value="2"/>
</dbReference>
<keyword evidence="13" id="KW-0946">Virion</keyword>
<dbReference type="PROSITE" id="PS50507">
    <property type="entry name" value="RDRP_SSRNA_POS"/>
    <property type="match status" value="1"/>
</dbReference>
<dbReference type="GO" id="GO:0005524">
    <property type="term" value="F:ATP binding"/>
    <property type="evidence" value="ECO:0007669"/>
    <property type="project" value="UniProtKB-KW"/>
</dbReference>
<dbReference type="SUPFAM" id="SSF52540">
    <property type="entry name" value="P-loop containing nucleoside triphosphate hydrolases"/>
    <property type="match status" value="1"/>
</dbReference>
<keyword evidence="9" id="KW-0378">Hydrolase</keyword>
<feature type="domain" description="Peptidase C3" evidence="19">
    <location>
        <begin position="1078"/>
        <end position="1273"/>
    </location>
</feature>
<feature type="transmembrane region" description="Helical" evidence="16">
    <location>
        <begin position="480"/>
        <end position="499"/>
    </location>
</feature>
<dbReference type="InterPro" id="IPR007094">
    <property type="entry name" value="RNA-dir_pol_PSvirus"/>
</dbReference>
<dbReference type="GO" id="GO:0003968">
    <property type="term" value="F:RNA-directed RNA polymerase activity"/>
    <property type="evidence" value="ECO:0007669"/>
    <property type="project" value="UniProtKB-KW"/>
</dbReference>
<feature type="region of interest" description="Disordered" evidence="15">
    <location>
        <begin position="40"/>
        <end position="67"/>
    </location>
</feature>
<evidence type="ECO:0000256" key="8">
    <source>
        <dbReference type="ARBA" id="ARBA00022741"/>
    </source>
</evidence>
<evidence type="ECO:0000256" key="5">
    <source>
        <dbReference type="ARBA" id="ARBA00022670"/>
    </source>
</evidence>
<dbReference type="InterPro" id="IPR024387">
    <property type="entry name" value="Pept_C3G_Picornavir"/>
</dbReference>
<evidence type="ECO:0000256" key="13">
    <source>
        <dbReference type="ARBA" id="ARBA00022844"/>
    </source>
</evidence>
<dbReference type="GO" id="GO:0004197">
    <property type="term" value="F:cysteine-type endopeptidase activity"/>
    <property type="evidence" value="ECO:0007669"/>
    <property type="project" value="InterPro"/>
</dbReference>
<feature type="region of interest" description="Disordered" evidence="15">
    <location>
        <begin position="2369"/>
        <end position="2397"/>
    </location>
</feature>
<dbReference type="Pfam" id="PF12381">
    <property type="entry name" value="Peptidase_C3G"/>
    <property type="match status" value="1"/>
</dbReference>
<evidence type="ECO:0000256" key="16">
    <source>
        <dbReference type="SAM" id="Phobius"/>
    </source>
</evidence>
<dbReference type="InterPro" id="IPR044067">
    <property type="entry name" value="PCV_3C_PRO"/>
</dbReference>
<evidence type="ECO:0000313" key="20">
    <source>
        <dbReference type="EMBL" id="QPG92981.1"/>
    </source>
</evidence>
<dbReference type="GO" id="GO:0003723">
    <property type="term" value="F:RNA binding"/>
    <property type="evidence" value="ECO:0007669"/>
    <property type="project" value="InterPro"/>
</dbReference>
<comment type="subcellular location">
    <subcellularLocation>
        <location evidence="1">Virion</location>
    </subcellularLocation>
</comment>
<dbReference type="GO" id="GO:0033644">
    <property type="term" value="C:host cell membrane"/>
    <property type="evidence" value="ECO:0007669"/>
    <property type="project" value="UniProtKB-SubCell"/>
</dbReference>
<keyword evidence="5" id="KW-0645">Protease</keyword>
<evidence type="ECO:0000256" key="6">
    <source>
        <dbReference type="ARBA" id="ARBA00022679"/>
    </source>
</evidence>
<dbReference type="Pfam" id="PF00073">
    <property type="entry name" value="Rhv"/>
    <property type="match status" value="1"/>
</dbReference>
<dbReference type="CDD" id="cd23169">
    <property type="entry name" value="ps-ssRNAv-Picornavirales"/>
    <property type="match status" value="1"/>
</dbReference>
<dbReference type="GO" id="GO:0006351">
    <property type="term" value="P:DNA-templated transcription"/>
    <property type="evidence" value="ECO:0007669"/>
    <property type="project" value="InterPro"/>
</dbReference>
<dbReference type="InterPro" id="IPR033703">
    <property type="entry name" value="Rhv-like"/>
</dbReference>
<protein>
    <recommendedName>
        <fullName evidence="2">Genome polyprotein</fullName>
    </recommendedName>
</protein>
<evidence type="ECO:0000259" key="19">
    <source>
        <dbReference type="PROSITE" id="PS51874"/>
    </source>
</evidence>
<keyword evidence="16" id="KW-0472">Membrane</keyword>
<keyword evidence="10" id="KW-0347">Helicase</keyword>
<dbReference type="InterPro" id="IPR001205">
    <property type="entry name" value="RNA-dir_pol_C"/>
</dbReference>
<feature type="domain" description="RdRp catalytic" evidence="17">
    <location>
        <begin position="1560"/>
        <end position="1680"/>
    </location>
</feature>
<keyword evidence="8" id="KW-0547">Nucleotide-binding</keyword>
<dbReference type="PROSITE" id="PS51218">
    <property type="entry name" value="SF3_HELICASE_2"/>
    <property type="match status" value="1"/>
</dbReference>
<dbReference type="SUPFAM" id="SSF56672">
    <property type="entry name" value="DNA/RNA polymerases"/>
    <property type="match status" value="1"/>
</dbReference>
<evidence type="ECO:0000256" key="3">
    <source>
        <dbReference type="ARBA" id="ARBA00022484"/>
    </source>
</evidence>
<dbReference type="InterPro" id="IPR043504">
    <property type="entry name" value="Peptidase_S1_PA_chymotrypsin"/>
</dbReference>
<evidence type="ECO:0000256" key="1">
    <source>
        <dbReference type="ARBA" id="ARBA00004328"/>
    </source>
</evidence>
<dbReference type="GO" id="GO:0003724">
    <property type="term" value="F:RNA helicase activity"/>
    <property type="evidence" value="ECO:0007669"/>
    <property type="project" value="InterPro"/>
</dbReference>
<keyword evidence="16" id="KW-1133">Transmembrane helix</keyword>
<evidence type="ECO:0000256" key="14">
    <source>
        <dbReference type="ARBA" id="ARBA00022953"/>
    </source>
</evidence>
<dbReference type="InterPro" id="IPR001676">
    <property type="entry name" value="Picornavirus_capsid"/>
</dbReference>
<dbReference type="EMBL" id="MT747994">
    <property type="protein sequence ID" value="QPG92981.1"/>
    <property type="molecule type" value="Genomic_RNA"/>
</dbReference>
<reference evidence="20" key="1">
    <citation type="submission" date="2020-07" db="EMBL/GenBank/DDBJ databases">
        <authorList>
            <person name="Guo L."/>
            <person name="Lu X."/>
        </authorList>
    </citation>
    <scope>NUCLEOTIDE SEQUENCE</scope>
    <source>
        <strain evidence="20">USAdp-2</strain>
    </source>
</reference>
<evidence type="ECO:0000259" key="17">
    <source>
        <dbReference type="PROSITE" id="PS50507"/>
    </source>
</evidence>
<dbReference type="Gene3D" id="2.60.120.20">
    <property type="match status" value="2"/>
</dbReference>
<keyword evidence="6" id="KW-0808">Transferase</keyword>
<feature type="compositionally biased region" description="Acidic residues" evidence="15">
    <location>
        <begin position="921"/>
        <end position="931"/>
    </location>
</feature>
<dbReference type="CDD" id="cd00205">
    <property type="entry name" value="rhv_like"/>
    <property type="match status" value="2"/>
</dbReference>
<dbReference type="InterPro" id="IPR043502">
    <property type="entry name" value="DNA/RNA_pol_sf"/>
</dbReference>
<evidence type="ECO:0000256" key="9">
    <source>
        <dbReference type="ARBA" id="ARBA00022801"/>
    </source>
</evidence>
<keyword evidence="16" id="KW-0812">Transmembrane</keyword>
<dbReference type="InterPro" id="IPR000605">
    <property type="entry name" value="Helicase_SF3_ssDNA/RNA_vir"/>
</dbReference>
<keyword evidence="4" id="KW-0167">Capsid protein</keyword>
<feature type="compositionally biased region" description="Low complexity" evidence="15">
    <location>
        <begin position="1"/>
        <end position="22"/>
    </location>
</feature>
<accession>A0A7S9KIG9</accession>
<dbReference type="InterPro" id="IPR043128">
    <property type="entry name" value="Rev_trsase/Diguanyl_cyclase"/>
</dbReference>
<dbReference type="InterPro" id="IPR029053">
    <property type="entry name" value="Viral_coat"/>
</dbReference>
<feature type="compositionally biased region" description="Polar residues" evidence="15">
    <location>
        <begin position="2381"/>
        <end position="2390"/>
    </location>
</feature>
<dbReference type="Pfam" id="PF00680">
    <property type="entry name" value="RdRP_1"/>
    <property type="match status" value="1"/>
</dbReference>
<feature type="compositionally biased region" description="Polar residues" evidence="15">
    <location>
        <begin position="40"/>
        <end position="65"/>
    </location>
</feature>
<evidence type="ECO:0000259" key="18">
    <source>
        <dbReference type="PROSITE" id="PS51218"/>
    </source>
</evidence>
<dbReference type="SUPFAM" id="SSF50494">
    <property type="entry name" value="Trypsin-like serine proteases"/>
    <property type="match status" value="1"/>
</dbReference>
<dbReference type="Pfam" id="PF00910">
    <property type="entry name" value="RNA_helicase"/>
    <property type="match status" value="1"/>
</dbReference>
<dbReference type="GO" id="GO:0006508">
    <property type="term" value="P:proteolysis"/>
    <property type="evidence" value="ECO:0007669"/>
    <property type="project" value="UniProtKB-KW"/>
</dbReference>
<feature type="region of interest" description="Disordered" evidence="15">
    <location>
        <begin position="918"/>
        <end position="941"/>
    </location>
</feature>
<keyword evidence="7" id="KW-0548">Nucleotidyltransferase</keyword>
<dbReference type="Gene3D" id="2.40.10.10">
    <property type="entry name" value="Trypsin-like serine proteases"/>
    <property type="match status" value="1"/>
</dbReference>
<keyword evidence="14" id="KW-0693">Viral RNA replication</keyword>
<dbReference type="GO" id="GO:0005198">
    <property type="term" value="F:structural molecule activity"/>
    <property type="evidence" value="ECO:0007669"/>
    <property type="project" value="InterPro"/>
</dbReference>
<dbReference type="Gene3D" id="3.30.70.270">
    <property type="match status" value="1"/>
</dbReference>
<evidence type="ECO:0000256" key="10">
    <source>
        <dbReference type="ARBA" id="ARBA00022806"/>
    </source>
</evidence>
<dbReference type="InterPro" id="IPR009003">
    <property type="entry name" value="Peptidase_S1_PA"/>
</dbReference>
<proteinExistence type="predicted"/>
<keyword evidence="3" id="KW-0696">RNA-directed RNA polymerase</keyword>
<organism evidence="20">
    <name type="scientific">Skokie picorna-like virus</name>
    <dbReference type="NCBI Taxonomy" id="2789431"/>
    <lineage>
        <taxon>Viruses</taxon>
        <taxon>Riboviria</taxon>
        <taxon>Orthornavirae</taxon>
        <taxon>Pisuviricota</taxon>
        <taxon>Pisoniviricetes</taxon>
        <taxon>Picornavirales</taxon>
    </lineage>
</organism>
<evidence type="ECO:0000256" key="7">
    <source>
        <dbReference type="ARBA" id="ARBA00022695"/>
    </source>
</evidence>
<evidence type="ECO:0000256" key="2">
    <source>
        <dbReference type="ARBA" id="ARBA00020107"/>
    </source>
</evidence>
<keyword evidence="12" id="KW-0067">ATP-binding</keyword>
<evidence type="ECO:0000256" key="11">
    <source>
        <dbReference type="ARBA" id="ARBA00022807"/>
    </source>
</evidence>
<feature type="transmembrane region" description="Helical" evidence="16">
    <location>
        <begin position="416"/>
        <end position="437"/>
    </location>
</feature>
<dbReference type="InterPro" id="IPR014759">
    <property type="entry name" value="Helicase_SF3_ssRNA_vir"/>
</dbReference>
<keyword evidence="11" id="KW-0788">Thiol protease</keyword>
<evidence type="ECO:0000256" key="15">
    <source>
        <dbReference type="SAM" id="MobiDB-lite"/>
    </source>
</evidence>
<name>A0A7S9KIG9_9VIRU</name>
<feature type="region of interest" description="Disordered" evidence="15">
    <location>
        <begin position="1"/>
        <end position="27"/>
    </location>
</feature>
<dbReference type="GO" id="GO:0039694">
    <property type="term" value="P:viral RNA genome replication"/>
    <property type="evidence" value="ECO:0007669"/>
    <property type="project" value="InterPro"/>
</dbReference>
<evidence type="ECO:0000256" key="4">
    <source>
        <dbReference type="ARBA" id="ARBA00022561"/>
    </source>
</evidence>
<feature type="domain" description="SF3 helicase" evidence="18">
    <location>
        <begin position="584"/>
        <end position="747"/>
    </location>
</feature>
<evidence type="ECO:0000256" key="12">
    <source>
        <dbReference type="ARBA" id="ARBA00022840"/>
    </source>
</evidence>
<dbReference type="PROSITE" id="PS51874">
    <property type="entry name" value="PCV_3C_PRO"/>
    <property type="match status" value="1"/>
</dbReference>
<dbReference type="GO" id="GO:0019028">
    <property type="term" value="C:viral capsid"/>
    <property type="evidence" value="ECO:0007669"/>
    <property type="project" value="UniProtKB-KW"/>
</dbReference>
<sequence>MSEGESQIESQNQEEGQGENQSLVNLLTTIQPMLQQLVNNQSGSQSQPIPENPVEKQTSTPIEENNSVEKPIMNLLGLNANSGVNMGARTKLRRVGKFSVNGGDEPCENLENLISDLDELPKCNGFTGHEDRCARKNFKVVKQYQLINFDRNVLIDYIKKNSEDLKHGGVCYLLQFENTFLVEKQEDLEFVNEMRTKRGMNKNYGKPNFEHCPQDITYCNSDIHKSCICRTIFENRGHCAQCYQMWLEKIILIANFQPLHVLGTAKQQKQAKAMLRKSAFARQLQFIDWSTISNQFDYTPLNVSPANLKKIAISLGLPEHKYEYWFAQSDNAPKYTFEGMLEWLNFPCITEMIKMTYHNFTACLKEALRKVCQLVTGALSWMKGIIDDYFEKIISAFVTKIFGCISEYYERMKTEYLPKIIAIGVCLLLSLMGVLNWQSIYGMLCFGIKQTKNAMEGIVYLLASVMQVDAKVLMKYCANMILIAGALNACINMSGRVFAMFPSALRAALIERYGSNEQKVGLHADEWKARALTVLSLMKIPSVVKSDFYMQKLAEVQKEGFDLCKHVSSKRRIEMLNLFNRVNIAWGNLLQKEHAEKPRLIPFSVHLAGPPGVGKTTIVQKIINKLGFTTRDVYNRPPHTEFWDGFVSSDVIVYDEFLINSDLNVAMATEYLNLVSSGPYRPNLASTDNAAVGIKGTAATPKCVITINNSPHWCPPSLTSHDAFFRRRNLVVEMSLDTNFCKWKGIAATNNINLTKLTIPEIESMAWVNFRLLDSMTSTPYTSYIKYAKIIEFIQEQYDLHMEMNEILGTNSVCEGTPAQFYEEILKAQFNVPQGKFSVWNFIKGIFVNDFEAEVTRKSRVDRKSKAENEQHQPEEQVNLRCIDTGGSDLINFLNQNQDVFQEPNTPDINVTENELNNNEVDSDEQQENDEEPKLNLPDVPEDEQTVVPENITDEEIQRRLAMLATWEDRLPLSIQYAISKFNNHYQWTYSTISGYTIKILKNVKKFGMKAVKTIGDPSNFNWWIILWLIFCGYLMYCEEAAYEKQLSYYNTFEGETDSGRKQRDVKQRQRKITRLNKFEAHSSTEIVGTIMVQEEDVWTQLCVNVGERLVLTTCHLWEGIKKRSDVTLCFSGNTYETKVSPEDVVIDPENDLALFRVSCPSFPNTKDRSSKFISNSELGNIDTMQTTFEKPNERIYLTVRLTDGWSYSSAFAKHQPSKMFCYHAETVKGDCGAIVRSADKIAPSKIIGIHVCGNKNKSKPMGGAVAVTCEDIKALKDALCIVPTDEDVKMEAQSWCPFSTKEKPIEFPVSNILKTTSLPASEIMFFPTRTKLQPSLLNGNLPVQSMKQPSIMAEGDSRTRNSPSQSFIERISKVNDSVIDSSRLESCKRTMLKNWRRNVDKTYALRDLTIEEAILGLPGYLSSLNLKTSPGYPVSKMINSMGKTGCFKIKPGGEVEIEPWFRTAVQQRLDEMKRGVTPNNRFVVYWKDELVSPSKIEEARTRAIYCNDVISLVAFRIKFGILLARINNSSNATPSAIGMNQYSTDMDNIYSYLTSTGNRRFVAGDYKNYDFCYHVQFQRAAYEIFFELSEQDENNCEYLWKHEAVNPKLQFKSELIETYCMHTSGCFLTSVINCFVNELYFRYAFASAFPTKSFDKECRLKVLGDDHILSVSDRVDFNPLVIKAQMRNIGQEYTSDIKDKELTSDFRTFEDVTFLGAHPRLIQVDGMMTYVGAPKQQQLWQTVQWTKTNNVDLNTVVEACIYLSALWDENFHIAYKNSILLAFNAINVVHPIEYPSYLEMQSIAAHRNANSTEDWFRAQSRVGLTQVIDSKIEEQDGTTTNSMVFGNSGLTEAPGTLDLGTDSLIHRADVQWTLNDEAKKSLLRMELPFGALDKGQQQNLQNMPFERYLYLRHDVEVTIQIAGTPFHQGTIVAVLVPAKLMDAAQPNVGGYRYSTDAFAYTFYNHVLMSPNTSTTATLKLPFVWFRDWIISTKKENFATLDICVLSPLNTGKDGASEVTVSVFTKFPNLKCRVPRPYATSGTRLAGDLLTRPVPDMEPSPQPDEFEAQGNRISTNNTYQLSNIVGDVPLNTSNKQSATASVEANPNVSALPLDNPPVCSGSLPVYDVFPSRSKTVGISTSVALAHHPEEMHRQAHKVEGMNADMSVEAYCNRPTVLGFFTWTPQDNVGDVKMSIPLNSILSWSNPEVVKGIWTPSCCFPLNCAMFWRADFKFTFLCVMSDFHSGRLRASVAYGAEPFTKLQDTIYRNQIMDFTSGSEIVQIVVPFNAPTEYLISAFNMSKVKEGLDSYDLYNQEMGSIQITVANQLKCPQSVAQSVQVIVFASCENVKLREFRPYVPHRINIKATTVKKNDDPNNDEFEAQSNTTSQVQKQEERVDDFTTTTAVPVDDYQPIVVPKPCILKLGEKFEYTWNNFGEVFRRYTRVDVTFRHDTNETVFIPTLPGLWRDAFQYWAGHLQMRIYVKHTTPVEMSLNFSPSVGPVILETTNATIIESKNDTVSYKTYLVDANRYNPCENLYPIANAYQYIDVNIPFNTILNFLPVSNSLFDGLQNLPFSVTLRCEKPLQKYLEVYLKMGDDCRLFIPRPVVTYKPFDDKMTIVSTTPRGGFQFQR</sequence>